<gene>
    <name evidence="2" type="ORF">AX018_100892</name>
</gene>
<dbReference type="OrthoDB" id="7495200at2"/>
<dbReference type="EMBL" id="QLTA01000008">
    <property type="protein sequence ID" value="RAR84999.1"/>
    <property type="molecule type" value="Genomic_DNA"/>
</dbReference>
<evidence type="ECO:0000313" key="3">
    <source>
        <dbReference type="Proteomes" id="UP000248856"/>
    </source>
</evidence>
<comment type="caution">
    <text evidence="2">The sequence shown here is derived from an EMBL/GenBank/DDBJ whole genome shotgun (WGS) entry which is preliminary data.</text>
</comment>
<keyword evidence="3" id="KW-1185">Reference proteome</keyword>
<dbReference type="AlphaFoldDB" id="A0A328ZGL6"/>
<evidence type="ECO:0000256" key="1">
    <source>
        <dbReference type="SAM" id="MobiDB-lite"/>
    </source>
</evidence>
<organism evidence="2 3">
    <name type="scientific">Paracidovorax anthurii</name>
    <dbReference type="NCBI Taxonomy" id="78229"/>
    <lineage>
        <taxon>Bacteria</taxon>
        <taxon>Pseudomonadati</taxon>
        <taxon>Pseudomonadota</taxon>
        <taxon>Betaproteobacteria</taxon>
        <taxon>Burkholderiales</taxon>
        <taxon>Comamonadaceae</taxon>
        <taxon>Paracidovorax</taxon>
    </lineage>
</organism>
<dbReference type="RefSeq" id="WP_146749230.1">
    <property type="nucleotide sequence ID" value="NZ_CBCSGC010000010.1"/>
</dbReference>
<accession>A0A328ZGL6</accession>
<feature type="region of interest" description="Disordered" evidence="1">
    <location>
        <begin position="64"/>
        <end position="94"/>
    </location>
</feature>
<sequence>MTYRPAPSSLAARVIDYLTRNPEASLTVSEIVSRFVGFADMRNVHDQLVTACDFDYLEWHPRKDTGGTYCLGPERPPPLPEDRPLPPRRSHAPSPGVVELCSVLPFGNRMGYGAPAFCRVPADDTEGGAL</sequence>
<proteinExistence type="predicted"/>
<reference evidence="2 3" key="1">
    <citation type="submission" date="2018-06" db="EMBL/GenBank/DDBJ databases">
        <title>Genomic Encyclopedia of Archaeal and Bacterial Type Strains, Phase II (KMG-II): from individual species to whole genera.</title>
        <authorList>
            <person name="Goeker M."/>
        </authorList>
    </citation>
    <scope>NUCLEOTIDE SEQUENCE [LARGE SCALE GENOMIC DNA]</scope>
    <source>
        <strain evidence="2 3">CFPB 3232</strain>
    </source>
</reference>
<protein>
    <submittedName>
        <fullName evidence="2">Uncharacterized protein</fullName>
    </submittedName>
</protein>
<evidence type="ECO:0000313" key="2">
    <source>
        <dbReference type="EMBL" id="RAR84999.1"/>
    </source>
</evidence>
<dbReference type="Proteomes" id="UP000248856">
    <property type="component" value="Unassembled WGS sequence"/>
</dbReference>
<name>A0A328ZGL6_9BURK</name>